<dbReference type="CDD" id="cd11593">
    <property type="entry name" value="Agmatinase-like_2"/>
    <property type="match status" value="1"/>
</dbReference>
<dbReference type="InterPro" id="IPR006035">
    <property type="entry name" value="Ureohydrolase"/>
</dbReference>
<dbReference type="GO" id="GO:0008783">
    <property type="term" value="F:agmatinase activity"/>
    <property type="evidence" value="ECO:0007669"/>
    <property type="project" value="TreeGrafter"/>
</dbReference>
<protein>
    <submittedName>
        <fullName evidence="5">Agmatinase</fullName>
    </submittedName>
</protein>
<organism evidence="5 6">
    <name type="scientific">Chitinophaga ginsengisegetis</name>
    <dbReference type="NCBI Taxonomy" id="393003"/>
    <lineage>
        <taxon>Bacteria</taxon>
        <taxon>Pseudomonadati</taxon>
        <taxon>Bacteroidota</taxon>
        <taxon>Chitinophagia</taxon>
        <taxon>Chitinophagales</taxon>
        <taxon>Chitinophagaceae</taxon>
        <taxon>Chitinophaga</taxon>
    </lineage>
</organism>
<name>A0A1T5N8V0_9BACT</name>
<evidence type="ECO:0000256" key="2">
    <source>
        <dbReference type="ARBA" id="ARBA00022801"/>
    </source>
</evidence>
<dbReference type="STRING" id="393003.SAMN05660461_0786"/>
<evidence type="ECO:0000256" key="3">
    <source>
        <dbReference type="PIRSR" id="PIRSR036979-1"/>
    </source>
</evidence>
<gene>
    <name evidence="5" type="ORF">SAMN05660461_0786</name>
</gene>
<feature type="binding site" evidence="3">
    <location>
        <position position="201"/>
    </location>
    <ligand>
        <name>Mn(2+)</name>
        <dbReference type="ChEBI" id="CHEBI:29035"/>
        <label>1</label>
    </ligand>
</feature>
<comment type="similarity">
    <text evidence="4">Belongs to the arginase family.</text>
</comment>
<reference evidence="5 6" key="1">
    <citation type="submission" date="2017-02" db="EMBL/GenBank/DDBJ databases">
        <authorList>
            <person name="Peterson S.W."/>
        </authorList>
    </citation>
    <scope>NUCLEOTIDE SEQUENCE [LARGE SCALE GENOMIC DNA]</scope>
    <source>
        <strain evidence="5 6">DSM 18108</strain>
    </source>
</reference>
<dbReference type="PANTHER" id="PTHR11358:SF26">
    <property type="entry name" value="GUANIDINO ACID HYDROLASE, MITOCHONDRIAL"/>
    <property type="match status" value="1"/>
</dbReference>
<keyword evidence="3" id="KW-0464">Manganese</keyword>
<dbReference type="PANTHER" id="PTHR11358">
    <property type="entry name" value="ARGINASE/AGMATINASE"/>
    <property type="match status" value="1"/>
</dbReference>
<feature type="binding site" evidence="3">
    <location>
        <position position="297"/>
    </location>
    <ligand>
        <name>Mn(2+)</name>
        <dbReference type="ChEBI" id="CHEBI:29035"/>
        <label>1</label>
    </ligand>
</feature>
<dbReference type="GO" id="GO:0033389">
    <property type="term" value="P:putrescine biosynthetic process from arginine, via agmatine"/>
    <property type="evidence" value="ECO:0007669"/>
    <property type="project" value="TreeGrafter"/>
</dbReference>
<dbReference type="SUPFAM" id="SSF52768">
    <property type="entry name" value="Arginase/deacetylase"/>
    <property type="match status" value="1"/>
</dbReference>
<evidence type="ECO:0000256" key="1">
    <source>
        <dbReference type="ARBA" id="ARBA00022723"/>
    </source>
</evidence>
<feature type="binding site" evidence="3">
    <location>
        <position position="295"/>
    </location>
    <ligand>
        <name>Mn(2+)</name>
        <dbReference type="ChEBI" id="CHEBI:29035"/>
        <label>1</label>
    </ligand>
</feature>
<dbReference type="PRINTS" id="PR00116">
    <property type="entry name" value="ARGINASE"/>
</dbReference>
<dbReference type="Proteomes" id="UP000190166">
    <property type="component" value="Unassembled WGS sequence"/>
</dbReference>
<evidence type="ECO:0000313" key="6">
    <source>
        <dbReference type="Proteomes" id="UP000190166"/>
    </source>
</evidence>
<keyword evidence="2" id="KW-0378">Hydrolase</keyword>
<dbReference type="Pfam" id="PF00491">
    <property type="entry name" value="Arginase"/>
    <property type="match status" value="1"/>
</dbReference>
<comment type="cofactor">
    <cofactor evidence="3">
        <name>Mn(2+)</name>
        <dbReference type="ChEBI" id="CHEBI:29035"/>
    </cofactor>
    <text evidence="3">Binds 2 manganese ions per subunit.</text>
</comment>
<feature type="binding site" evidence="3">
    <location>
        <position position="203"/>
    </location>
    <ligand>
        <name>Mn(2+)</name>
        <dbReference type="ChEBI" id="CHEBI:29035"/>
        <label>1</label>
    </ligand>
</feature>
<accession>A0A1T5N8V0</accession>
<dbReference type="PROSITE" id="PS51409">
    <property type="entry name" value="ARGINASE_2"/>
    <property type="match status" value="1"/>
</dbReference>
<dbReference type="EMBL" id="FUZZ01000001">
    <property type="protein sequence ID" value="SKC96891.1"/>
    <property type="molecule type" value="Genomic_DNA"/>
</dbReference>
<feature type="binding site" evidence="3">
    <location>
        <position position="178"/>
    </location>
    <ligand>
        <name>Mn(2+)</name>
        <dbReference type="ChEBI" id="CHEBI:29035"/>
        <label>1</label>
    </ligand>
</feature>
<evidence type="ECO:0000256" key="4">
    <source>
        <dbReference type="PROSITE-ProRule" id="PRU00742"/>
    </source>
</evidence>
<dbReference type="AlphaFoldDB" id="A0A1T5N8V0"/>
<feature type="binding site" evidence="3">
    <location>
        <position position="205"/>
    </location>
    <ligand>
        <name>Mn(2+)</name>
        <dbReference type="ChEBI" id="CHEBI:29035"/>
        <label>1</label>
    </ligand>
</feature>
<evidence type="ECO:0000313" key="5">
    <source>
        <dbReference type="EMBL" id="SKC96891.1"/>
    </source>
</evidence>
<keyword evidence="1 3" id="KW-0479">Metal-binding</keyword>
<dbReference type="Gene3D" id="3.40.800.10">
    <property type="entry name" value="Ureohydrolase domain"/>
    <property type="match status" value="1"/>
</dbReference>
<dbReference type="InterPro" id="IPR023696">
    <property type="entry name" value="Ureohydrolase_dom_sf"/>
</dbReference>
<keyword evidence="6" id="KW-1185">Reference proteome</keyword>
<dbReference type="PIRSF" id="PIRSF036979">
    <property type="entry name" value="Arginase"/>
    <property type="match status" value="1"/>
</dbReference>
<proteinExistence type="inferred from homology"/>
<sequence length="370" mass="41839">MRRTAVSKHNPIFARNLEKYDFIMADLSQFDPNSVGLLSNNVFGLPFSEEEARLVLLPVPWEVTVSYNNGTARGPEHIFRASFQVDLYDADVKDGWKQGFYMREPDKHLLLRSDYLRKEAELYLKFLTEGGDISENEFLKKTLVDVSNGTRAMNEWVYTQTKALLEKGKLVGLVGGDHSTPLGFFKAIGEHKGEFGILQIDAHCDLRDAYEGFKYSHASIMFNALAEVPQLSKLVQVGIRDYCEEEVDYINNSEGRVVTFFDKQIKERQFEGESWKAICDSIVAALPQQVYISFDIDGLDPKLCPHTGTPVAGGFEAEQVYYLFKKVLESGRKLIGFDLNEVSTSHDEWDANVGARVLFKLCNLLISSNS</sequence>
<dbReference type="RefSeq" id="WP_310274890.1">
    <property type="nucleotide sequence ID" value="NZ_JAVDRW010000004.1"/>
</dbReference>
<dbReference type="GO" id="GO:0046872">
    <property type="term" value="F:metal ion binding"/>
    <property type="evidence" value="ECO:0007669"/>
    <property type="project" value="UniProtKB-KW"/>
</dbReference>